<gene>
    <name evidence="2" type="ORF">GCM10007390_03910</name>
</gene>
<keyword evidence="3" id="KW-1185">Reference proteome</keyword>
<evidence type="ECO:0000313" key="2">
    <source>
        <dbReference type="EMBL" id="GHB54176.1"/>
    </source>
</evidence>
<evidence type="ECO:0000313" key="3">
    <source>
        <dbReference type="Proteomes" id="UP000598271"/>
    </source>
</evidence>
<dbReference type="Gene3D" id="2.160.20.120">
    <property type="match status" value="1"/>
</dbReference>
<evidence type="ECO:0000259" key="1">
    <source>
        <dbReference type="Pfam" id="PF10988"/>
    </source>
</evidence>
<proteinExistence type="predicted"/>
<sequence>MTMRRSFSLFSALFLFVLLLPARAQLRGNGVIKSENRSIREVRAVKVNKGIDLYIRQGDNEKLTLEADENLLKYFVSDVSNGTLTLTIDKTFVQAKTLKAYLTVRSLERLESSGGSDVYSEGVLRAEKMICQASGGSDVRLELDVKNMTINTSGGADAYLKGLASQLQVSASGGSDIKARDLRADVVKATASGGADVHVFADLRLTARASGAGSVYYYGDPQEVNQSSSGGGDVKKR</sequence>
<organism evidence="2 3">
    <name type="scientific">Persicitalea jodogahamensis</name>
    <dbReference type="NCBI Taxonomy" id="402147"/>
    <lineage>
        <taxon>Bacteria</taxon>
        <taxon>Pseudomonadati</taxon>
        <taxon>Bacteroidota</taxon>
        <taxon>Cytophagia</taxon>
        <taxon>Cytophagales</taxon>
        <taxon>Spirosomataceae</taxon>
        <taxon>Persicitalea</taxon>
    </lineage>
</organism>
<dbReference type="InterPro" id="IPR021255">
    <property type="entry name" value="DUF2807"/>
</dbReference>
<name>A0A8J3D5S8_9BACT</name>
<accession>A0A8J3D5S8</accession>
<dbReference type="EMBL" id="BMXF01000001">
    <property type="protein sequence ID" value="GHB54176.1"/>
    <property type="molecule type" value="Genomic_DNA"/>
</dbReference>
<comment type="caution">
    <text evidence="2">The sequence shown here is derived from an EMBL/GenBank/DDBJ whole genome shotgun (WGS) entry which is preliminary data.</text>
</comment>
<protein>
    <recommendedName>
        <fullName evidence="1">Putative auto-transporter adhesin head GIN domain-containing protein</fullName>
    </recommendedName>
</protein>
<dbReference type="Proteomes" id="UP000598271">
    <property type="component" value="Unassembled WGS sequence"/>
</dbReference>
<reference evidence="2 3" key="1">
    <citation type="journal article" date="2014" name="Int. J. Syst. Evol. Microbiol.">
        <title>Complete genome sequence of Corynebacterium casei LMG S-19264T (=DSM 44701T), isolated from a smear-ripened cheese.</title>
        <authorList>
            <consortium name="US DOE Joint Genome Institute (JGI-PGF)"/>
            <person name="Walter F."/>
            <person name="Albersmeier A."/>
            <person name="Kalinowski J."/>
            <person name="Ruckert C."/>
        </authorList>
    </citation>
    <scope>NUCLEOTIDE SEQUENCE [LARGE SCALE GENOMIC DNA]</scope>
    <source>
        <strain evidence="2 3">KCTC 12866</strain>
    </source>
</reference>
<feature type="domain" description="Putative auto-transporter adhesin head GIN" evidence="1">
    <location>
        <begin position="44"/>
        <end position="221"/>
    </location>
</feature>
<dbReference type="PANTHER" id="PTHR39200">
    <property type="entry name" value="HYPOTHETICAL EXPORTED PROTEIN"/>
    <property type="match status" value="1"/>
</dbReference>
<dbReference type="AlphaFoldDB" id="A0A8J3D5S8"/>
<dbReference type="PANTHER" id="PTHR39200:SF1">
    <property type="entry name" value="AUTO-TRANSPORTER ADHESIN HEAD GIN DOMAIN-CONTAINING PROTEIN-RELATED"/>
    <property type="match status" value="1"/>
</dbReference>
<dbReference type="Pfam" id="PF10988">
    <property type="entry name" value="DUF2807"/>
    <property type="match status" value="1"/>
</dbReference>